<name>A0A7J6GJ82_CANSA</name>
<dbReference type="GO" id="GO:0003676">
    <property type="term" value="F:nucleic acid binding"/>
    <property type="evidence" value="ECO:0007669"/>
    <property type="project" value="InterPro"/>
</dbReference>
<dbReference type="PANTHER" id="PTHR33710">
    <property type="entry name" value="BNAC02G09200D PROTEIN"/>
    <property type="match status" value="1"/>
</dbReference>
<dbReference type="EMBL" id="JAATIQ010000099">
    <property type="protein sequence ID" value="KAF4382931.1"/>
    <property type="molecule type" value="Genomic_DNA"/>
</dbReference>
<evidence type="ECO:0008006" key="5">
    <source>
        <dbReference type="Google" id="ProtNLM"/>
    </source>
</evidence>
<dbReference type="Pfam" id="PF03372">
    <property type="entry name" value="Exo_endo_phos"/>
    <property type="match status" value="1"/>
</dbReference>
<reference evidence="3 4" key="1">
    <citation type="journal article" date="2020" name="bioRxiv">
        <title>Sequence and annotation of 42 cannabis genomes reveals extensive copy number variation in cannabinoid synthesis and pathogen resistance genes.</title>
        <authorList>
            <person name="Mckernan K.J."/>
            <person name="Helbert Y."/>
            <person name="Kane L.T."/>
            <person name="Ebling H."/>
            <person name="Zhang L."/>
            <person name="Liu B."/>
            <person name="Eaton Z."/>
            <person name="Mclaughlin S."/>
            <person name="Kingan S."/>
            <person name="Baybayan P."/>
            <person name="Concepcion G."/>
            <person name="Jordan M."/>
            <person name="Riva A."/>
            <person name="Barbazuk W."/>
            <person name="Harkins T."/>
        </authorList>
    </citation>
    <scope>NUCLEOTIDE SEQUENCE [LARGE SCALE GENOMIC DNA]</scope>
    <source>
        <strain evidence="4">cv. Jamaican Lion 4</strain>
        <tissue evidence="3">Leaf</tissue>
    </source>
</reference>
<evidence type="ECO:0000259" key="2">
    <source>
        <dbReference type="Pfam" id="PF13456"/>
    </source>
</evidence>
<gene>
    <name evidence="3" type="ORF">G4B88_010102</name>
</gene>
<dbReference type="InterPro" id="IPR036691">
    <property type="entry name" value="Endo/exonu/phosph_ase_sf"/>
</dbReference>
<dbReference type="Pfam" id="PF13456">
    <property type="entry name" value="RVT_3"/>
    <property type="match status" value="1"/>
</dbReference>
<feature type="domain" description="Endonuclease/exonuclease/phosphatase" evidence="1">
    <location>
        <begin position="330"/>
        <end position="533"/>
    </location>
</feature>
<dbReference type="SUPFAM" id="SSF56219">
    <property type="entry name" value="DNase I-like"/>
    <property type="match status" value="1"/>
</dbReference>
<dbReference type="PANTHER" id="PTHR33710:SF77">
    <property type="entry name" value="DNASE I-LIKE SUPERFAMILY PROTEIN"/>
    <property type="match status" value="1"/>
</dbReference>
<comment type="caution">
    <text evidence="3">The sequence shown here is derived from an EMBL/GenBank/DDBJ whole genome shotgun (WGS) entry which is preliminary data.</text>
</comment>
<organism evidence="3 4">
    <name type="scientific">Cannabis sativa</name>
    <name type="common">Hemp</name>
    <name type="synonym">Marijuana</name>
    <dbReference type="NCBI Taxonomy" id="3483"/>
    <lineage>
        <taxon>Eukaryota</taxon>
        <taxon>Viridiplantae</taxon>
        <taxon>Streptophyta</taxon>
        <taxon>Embryophyta</taxon>
        <taxon>Tracheophyta</taxon>
        <taxon>Spermatophyta</taxon>
        <taxon>Magnoliopsida</taxon>
        <taxon>eudicotyledons</taxon>
        <taxon>Gunneridae</taxon>
        <taxon>Pentapetalae</taxon>
        <taxon>rosids</taxon>
        <taxon>fabids</taxon>
        <taxon>Rosales</taxon>
        <taxon>Cannabaceae</taxon>
        <taxon>Cannabis</taxon>
    </lineage>
</organism>
<sequence length="817" mass="90836">MKALPQRNHKNIGARWLRIRGWSPAAAASSGTAGPGMHGSATINGRTFSAARSENQGNMAENGGGDQSINVARMGGAIGGDRAVFLESQQNNNGCWSLSHVPTVATAAMTFAAWFEAGLRAWTVSEKLEASMIVWAIWKHRNELVWNSKRPEVLFIPSGNSGMIFSTTRSAVFSKGETLSPAIGPSDTGSEQLLRHHSWFQQSFPPAFFSQDIAFEALDIPHSRLDDLYFGRRGRPLKEAASLSAKPICLKKEGKRRISKKDRKHYSDPWNASAVELAIDLDNHFVIIDKNPNSTSNCVISEILENEDPQQQPTKDATITNEKTIAQIISWNYRGLGNKVAVRQLTALIRQSNPEVIIISETRLSLDKFHSLCGKLHFVDGVYVPPVGRAGGIGLYWKRGVRCEDAHGDKNLISVVIESDPPGNPWNLLGVYGPPVLAGKEVFWNRVSDLIINNSILTLLIGDLNGTLVDHETLHYSNRGNATKYSFDLRRMVSRTGVIDLGAHGGKFTWFQKTSGTGSGCTLKRARLDQALAFVNWRMLHPNAIVRVLSAATSDHRPILLDTKGGANVRKSQFKYELMWARDPKCFWVVKNAWKDQLHHNPMLSNVSCPIFGEGMETAFHLLWECSLANALWFNSGLGMRVDRIDVHEWQHWCTWFKTWHNRPPNVSFEDILIVGLCIVETMWKERNSIIHGGDRSIVRDLILHLNRRISEHRLVATGDVEEVCVWTPPPVSWMCCNCDVAMSKVGSVIATVARDEKGSILTIKAENLLVSDPKVAEAHAVCMAADLSVERKMGKVIFQSDNLRVVNAFSAEFEVS</sequence>
<evidence type="ECO:0000259" key="1">
    <source>
        <dbReference type="Pfam" id="PF03372"/>
    </source>
</evidence>
<keyword evidence="4" id="KW-1185">Reference proteome</keyword>
<dbReference type="InterPro" id="IPR002156">
    <property type="entry name" value="RNaseH_domain"/>
</dbReference>
<dbReference type="Proteomes" id="UP000583929">
    <property type="component" value="Unassembled WGS sequence"/>
</dbReference>
<dbReference type="AlphaFoldDB" id="A0A7J6GJ82"/>
<proteinExistence type="predicted"/>
<evidence type="ECO:0000313" key="3">
    <source>
        <dbReference type="EMBL" id="KAF4382931.1"/>
    </source>
</evidence>
<dbReference type="Gene3D" id="3.60.10.10">
    <property type="entry name" value="Endonuclease/exonuclease/phosphatase"/>
    <property type="match status" value="1"/>
</dbReference>
<accession>A0A7J6GJ82</accession>
<dbReference type="InterPro" id="IPR005135">
    <property type="entry name" value="Endo/exonuclease/phosphatase"/>
</dbReference>
<feature type="domain" description="RNase H type-1" evidence="2">
    <location>
        <begin position="738"/>
        <end position="811"/>
    </location>
</feature>
<evidence type="ECO:0000313" key="4">
    <source>
        <dbReference type="Proteomes" id="UP000583929"/>
    </source>
</evidence>
<dbReference type="GO" id="GO:0004523">
    <property type="term" value="F:RNA-DNA hybrid ribonuclease activity"/>
    <property type="evidence" value="ECO:0007669"/>
    <property type="project" value="InterPro"/>
</dbReference>
<protein>
    <recommendedName>
        <fullName evidence="5">RNase H type-1 domain-containing protein</fullName>
    </recommendedName>
</protein>